<keyword evidence="5" id="KW-0227">DNA damage</keyword>
<gene>
    <name evidence="10" type="ORF">SYNPS1DRAFT_21491</name>
</gene>
<dbReference type="Pfam" id="PF21170">
    <property type="entry name" value="FAN1_TPR"/>
    <property type="match status" value="1"/>
</dbReference>
<keyword evidence="5" id="KW-0234">DNA repair</keyword>
<feature type="region of interest" description="Disordered" evidence="6">
    <location>
        <begin position="1"/>
        <end position="32"/>
    </location>
</feature>
<evidence type="ECO:0000259" key="8">
    <source>
        <dbReference type="Pfam" id="PF21170"/>
    </source>
</evidence>
<dbReference type="EC" id="3.1.4.1" evidence="5"/>
<dbReference type="GO" id="GO:0036297">
    <property type="term" value="P:interstrand cross-link repair"/>
    <property type="evidence" value="ECO:0007669"/>
    <property type="project" value="InterPro"/>
</dbReference>
<dbReference type="InterPro" id="IPR049126">
    <property type="entry name" value="FAN1-like_TPR"/>
</dbReference>
<comment type="similarity">
    <text evidence="5">Belongs to the FAN1 family.</text>
</comment>
<name>A0A4P9Z5C8_9FUNG</name>
<dbReference type="GO" id="GO:0004528">
    <property type="term" value="F:phosphodiesterase I activity"/>
    <property type="evidence" value="ECO:0007669"/>
    <property type="project" value="UniProtKB-EC"/>
</dbReference>
<feature type="domain" description="Fanconi-associated nuclease 1-like winged-helix" evidence="9">
    <location>
        <begin position="40"/>
        <end position="115"/>
    </location>
</feature>
<keyword evidence="5" id="KW-0539">Nucleus</keyword>
<feature type="domain" description="Fanconi-associated nuclease 1-like TPR" evidence="8">
    <location>
        <begin position="337"/>
        <end position="402"/>
    </location>
</feature>
<evidence type="ECO:0000256" key="3">
    <source>
        <dbReference type="ARBA" id="ARBA00022801"/>
    </source>
</evidence>
<dbReference type="Pfam" id="PF08774">
    <property type="entry name" value="VRR_NUC"/>
    <property type="match status" value="1"/>
</dbReference>
<dbReference type="CDD" id="cd22326">
    <property type="entry name" value="FAN1-like"/>
    <property type="match status" value="1"/>
</dbReference>
<comment type="cofactor">
    <cofactor evidence="5">
        <name>Mg(2+)</name>
        <dbReference type="ChEBI" id="CHEBI:18420"/>
    </cofactor>
    <cofactor evidence="5">
        <name>Mn(2+)</name>
        <dbReference type="ChEBI" id="CHEBI:29035"/>
    </cofactor>
</comment>
<dbReference type="InterPro" id="IPR033315">
    <property type="entry name" value="Fan1-like"/>
</dbReference>
<dbReference type="EMBL" id="KZ989327">
    <property type="protein sequence ID" value="RKP26820.1"/>
    <property type="molecule type" value="Genomic_DNA"/>
</dbReference>
<evidence type="ECO:0000256" key="5">
    <source>
        <dbReference type="RuleBase" id="RU365033"/>
    </source>
</evidence>
<evidence type="ECO:0000313" key="10">
    <source>
        <dbReference type="EMBL" id="RKP26820.1"/>
    </source>
</evidence>
<dbReference type="GO" id="GO:0017108">
    <property type="term" value="F:5'-flap endonuclease activity"/>
    <property type="evidence" value="ECO:0007669"/>
    <property type="project" value="TreeGrafter"/>
</dbReference>
<evidence type="ECO:0000256" key="1">
    <source>
        <dbReference type="ARBA" id="ARBA00022722"/>
    </source>
</evidence>
<dbReference type="GO" id="GO:0046872">
    <property type="term" value="F:metal ion binding"/>
    <property type="evidence" value="ECO:0007669"/>
    <property type="project" value="UniProtKB-KW"/>
</dbReference>
<keyword evidence="3 5" id="KW-0378">Hydrolase</keyword>
<dbReference type="GO" id="GO:0008409">
    <property type="term" value="F:5'-3' exonuclease activity"/>
    <property type="evidence" value="ECO:0007669"/>
    <property type="project" value="TreeGrafter"/>
</dbReference>
<comment type="subcellular location">
    <subcellularLocation>
        <location evidence="5">Nucleus</location>
    </subcellularLocation>
</comment>
<dbReference type="InterPro" id="IPR014883">
    <property type="entry name" value="VRR_NUC"/>
</dbReference>
<proteinExistence type="inferred from homology"/>
<keyword evidence="2 5" id="KW-0479">Metal-binding</keyword>
<keyword evidence="5" id="KW-0464">Manganese</keyword>
<comment type="catalytic activity">
    <reaction evidence="5">
        <text>Hydrolytically removes 5'-nucleotides successively from the 3'-hydroxy termini of 3'-hydroxy-terminated oligonucleotides.</text>
        <dbReference type="EC" id="3.1.4.1"/>
    </reaction>
</comment>
<dbReference type="Pfam" id="PF21315">
    <property type="entry name" value="FAN1_HTH"/>
    <property type="match status" value="1"/>
</dbReference>
<evidence type="ECO:0000259" key="9">
    <source>
        <dbReference type="Pfam" id="PF21315"/>
    </source>
</evidence>
<evidence type="ECO:0000313" key="11">
    <source>
        <dbReference type="Proteomes" id="UP000278143"/>
    </source>
</evidence>
<dbReference type="PANTHER" id="PTHR15749">
    <property type="entry name" value="FANCONI-ASSOCIATED NUCLEASE 1"/>
    <property type="match status" value="1"/>
</dbReference>
<protein>
    <recommendedName>
        <fullName evidence="5">Fanconi-associated nuclease</fullName>
        <ecNumber evidence="5">3.1.4.1</ecNumber>
    </recommendedName>
</protein>
<keyword evidence="1 5" id="KW-0540">Nuclease</keyword>
<reference evidence="11" key="1">
    <citation type="journal article" date="2018" name="Nat. Microbiol.">
        <title>Leveraging single-cell genomics to expand the fungal tree of life.</title>
        <authorList>
            <person name="Ahrendt S.R."/>
            <person name="Quandt C.A."/>
            <person name="Ciobanu D."/>
            <person name="Clum A."/>
            <person name="Salamov A."/>
            <person name="Andreopoulos B."/>
            <person name="Cheng J.F."/>
            <person name="Woyke T."/>
            <person name="Pelin A."/>
            <person name="Henrissat B."/>
            <person name="Reynolds N.K."/>
            <person name="Benny G.L."/>
            <person name="Smith M.E."/>
            <person name="James T.Y."/>
            <person name="Grigoriev I.V."/>
        </authorList>
    </citation>
    <scope>NUCLEOTIDE SEQUENCE [LARGE SCALE GENOMIC DNA]</scope>
    <source>
        <strain evidence="11">Benny S71-1</strain>
    </source>
</reference>
<dbReference type="OrthoDB" id="76364at2759"/>
<dbReference type="PANTHER" id="PTHR15749:SF4">
    <property type="entry name" value="FANCONI-ASSOCIATED NUCLEASE 1"/>
    <property type="match status" value="1"/>
</dbReference>
<feature type="domain" description="VRR-NUC" evidence="7">
    <location>
        <begin position="575"/>
        <end position="599"/>
    </location>
</feature>
<evidence type="ECO:0000259" key="7">
    <source>
        <dbReference type="Pfam" id="PF08774"/>
    </source>
</evidence>
<keyword evidence="11" id="KW-1185">Reference proteome</keyword>
<dbReference type="AlphaFoldDB" id="A0A4P9Z5C8"/>
<keyword evidence="4 5" id="KW-0460">Magnesium</keyword>
<dbReference type="GO" id="GO:0070336">
    <property type="term" value="F:flap-structured DNA binding"/>
    <property type="evidence" value="ECO:0007669"/>
    <property type="project" value="TreeGrafter"/>
</dbReference>
<evidence type="ECO:0000256" key="6">
    <source>
        <dbReference type="SAM" id="MobiDB-lite"/>
    </source>
</evidence>
<dbReference type="InterPro" id="IPR049132">
    <property type="entry name" value="FAN1-like_euk"/>
</dbReference>
<sequence length="604" mass="67008">MGSQQADGALPLAGPKKRSNSVEQEELPSKRERAAANSTYVQVMHHSLSAVLAQEAFLFDQAELNTFDAFRSLAASAQLLFARLYIRKHKWIRVDSINYKEIEDLEAALLQLGDARLTESYGEGEAMAVHELLATLTTEELRRLGSSKPGGRRPLAKEEHIAWLVDHARTQSKLSFLPRTGQASAQLSIDRSSGLDALAARALAMTGGVVRLSEAARVAFNRLHVVRYREVQTDHAAMLSSSLLVAFGLRRYPDYVVKRSHRVFPDRAALLAYEQAAVAEQQLHELMGERTQASIEAAWLLCQSVEALWDMALVEAMESAAYRDGNYFLARFSAEAMLLRKLLSQCSFRLGARGGWYERLALVQERYLKDKPKALAVCIEGLEDPHVWMAAQQSLQQRTTKLQRDLGVPSSERRCFKHLEAGPIPQLVIEGVRAGQGALGSKAKYTLADASEGTVEELALEHYASLGYQGVHSETSLLTTLFALLFWDVLFAEHEGVFETPEQSAPLDLATDAFYLGGQASDASDASDGAAQSAQPYYLAQLERIDDRERPHLTLCRGVSWDYTKDVLMNVARDAERTCKFVEVKGPGDRLSETQKACIYLVFP</sequence>
<evidence type="ECO:0000256" key="2">
    <source>
        <dbReference type="ARBA" id="ARBA00022723"/>
    </source>
</evidence>
<dbReference type="InterPro" id="IPR049125">
    <property type="entry name" value="FAN1-like_WH"/>
</dbReference>
<organism evidence="10 11">
    <name type="scientific">Syncephalis pseudoplumigaleata</name>
    <dbReference type="NCBI Taxonomy" id="1712513"/>
    <lineage>
        <taxon>Eukaryota</taxon>
        <taxon>Fungi</taxon>
        <taxon>Fungi incertae sedis</taxon>
        <taxon>Zoopagomycota</taxon>
        <taxon>Zoopagomycotina</taxon>
        <taxon>Zoopagomycetes</taxon>
        <taxon>Zoopagales</taxon>
        <taxon>Piptocephalidaceae</taxon>
        <taxon>Syncephalis</taxon>
    </lineage>
</organism>
<comment type="function">
    <text evidence="5">Nuclease required for the repair of DNA interstrand cross-links (ICL). Acts as a 5'-3' exonuclease that anchors at a cut end of DNA and cleaves DNA successively at every third nucleotide, allowing to excise an ICL from one strand through flanking incisions.</text>
</comment>
<evidence type="ECO:0000256" key="4">
    <source>
        <dbReference type="ARBA" id="ARBA00022842"/>
    </source>
</evidence>
<accession>A0A4P9Z5C8</accession>
<dbReference type="Proteomes" id="UP000278143">
    <property type="component" value="Unassembled WGS sequence"/>
</dbReference>
<dbReference type="GO" id="GO:0005634">
    <property type="term" value="C:nucleus"/>
    <property type="evidence" value="ECO:0007669"/>
    <property type="project" value="UniProtKB-SubCell"/>
</dbReference>